<evidence type="ECO:0000256" key="1">
    <source>
        <dbReference type="SAM" id="MobiDB-lite"/>
    </source>
</evidence>
<dbReference type="AlphaFoldDB" id="M5SDS5"/>
<dbReference type="EMBL" id="ANOF01000112">
    <property type="protein sequence ID" value="EMI25822.1"/>
    <property type="molecule type" value="Genomic_DNA"/>
</dbReference>
<feature type="compositionally biased region" description="Basic and acidic residues" evidence="1">
    <location>
        <begin position="11"/>
        <end position="23"/>
    </location>
</feature>
<protein>
    <submittedName>
        <fullName evidence="2">Uncharacterized protein</fullName>
    </submittedName>
</protein>
<dbReference type="PATRIC" id="fig|1263868.3.peg.3874"/>
<sequence>MPTVGQVSPDARADALEQSEASHYHPPARGNRFWPQQTLLPPQRPSRHQHVAPISTNQRSID</sequence>
<organism evidence="2 3">
    <name type="scientific">Rhodopirellula europaea SH398</name>
    <dbReference type="NCBI Taxonomy" id="1263868"/>
    <lineage>
        <taxon>Bacteria</taxon>
        <taxon>Pseudomonadati</taxon>
        <taxon>Planctomycetota</taxon>
        <taxon>Planctomycetia</taxon>
        <taxon>Pirellulales</taxon>
        <taxon>Pirellulaceae</taxon>
        <taxon>Rhodopirellula</taxon>
    </lineage>
</organism>
<feature type="region of interest" description="Disordered" evidence="1">
    <location>
        <begin position="1"/>
        <end position="62"/>
    </location>
</feature>
<accession>M5SDS5</accession>
<gene>
    <name evidence="2" type="ORF">RESH_03590</name>
</gene>
<comment type="caution">
    <text evidence="2">The sequence shown here is derived from an EMBL/GenBank/DDBJ whole genome shotgun (WGS) entry which is preliminary data.</text>
</comment>
<dbReference type="Proteomes" id="UP000011996">
    <property type="component" value="Unassembled WGS sequence"/>
</dbReference>
<evidence type="ECO:0000313" key="3">
    <source>
        <dbReference type="Proteomes" id="UP000011996"/>
    </source>
</evidence>
<proteinExistence type="predicted"/>
<reference evidence="2 3" key="1">
    <citation type="journal article" date="2013" name="Mar. Genomics">
        <title>Expression of sulfatases in Rhodopirellula baltica and the diversity of sulfatases in the genus Rhodopirellula.</title>
        <authorList>
            <person name="Wegner C.E."/>
            <person name="Richter-Heitmann T."/>
            <person name="Klindworth A."/>
            <person name="Klockow C."/>
            <person name="Richter M."/>
            <person name="Achstetter T."/>
            <person name="Glockner F.O."/>
            <person name="Harder J."/>
        </authorList>
    </citation>
    <scope>NUCLEOTIDE SEQUENCE [LARGE SCALE GENOMIC DNA]</scope>
    <source>
        <strain evidence="2 3">SH398</strain>
    </source>
</reference>
<name>M5SDS5_9BACT</name>
<evidence type="ECO:0000313" key="2">
    <source>
        <dbReference type="EMBL" id="EMI25822.1"/>
    </source>
</evidence>